<protein>
    <submittedName>
        <fullName evidence="6">Coiled-coil domain-containing protein 138 isoform X11</fullName>
    </submittedName>
</protein>
<dbReference type="PANTHER" id="PTHR34523:SF1">
    <property type="entry name" value="COILED-COIL DOMAIN-CONTAINING PROTEIN 138"/>
    <property type="match status" value="1"/>
</dbReference>
<evidence type="ECO:0000259" key="3">
    <source>
        <dbReference type="Pfam" id="PF21035"/>
    </source>
</evidence>
<feature type="compositionally biased region" description="Polar residues" evidence="2">
    <location>
        <begin position="138"/>
        <end position="174"/>
    </location>
</feature>
<keyword evidence="1" id="KW-0175">Coiled coil</keyword>
<dbReference type="Gene3D" id="1.20.5.340">
    <property type="match status" value="1"/>
</dbReference>
<dbReference type="GeneID" id="103008479"/>
<name>A0ABM3UIA4_BALAC</name>
<feature type="region of interest" description="Disordered" evidence="2">
    <location>
        <begin position="134"/>
        <end position="176"/>
    </location>
</feature>
<dbReference type="Proteomes" id="UP001652580">
    <property type="component" value="Chromosome 12"/>
</dbReference>
<dbReference type="Pfam" id="PF21035">
    <property type="entry name" value="CCDC138_C"/>
    <property type="match status" value="1"/>
</dbReference>
<evidence type="ECO:0000256" key="1">
    <source>
        <dbReference type="SAM" id="Coils"/>
    </source>
</evidence>
<sequence length="575" mass="65312">MELRVVKPPGQDLMVERLKSRYGVGGGCPAEPGRRRPDVAERRRRPPRTPEDFGFYSRGDEAGPSLRCYSDERRRGPASPRGALKRGTVSWQDDELDSFQDLKQQETEEEFIGNDHRVSTSEINKQSFKEINKAVAGPTSSASDSRNWTDCCSDASDSPSKRVSSPASRASNRQGVLPRQVSQIYDELLQIYQKLQCETAAQQEFAEELQKRERFLAEREELLFRHESALNKIKGVREEVLTRFQILKEQHDAEVEHLTEVLKERNKESRRLRSSFDALKELNDSLKKQLNEVSEENRKLEVQAKRVQARLDNLQRKYEFMTIQRLKGNPHAAHEAKSLKQEKVPVSKPYKHSTMTSTLRRLGEDIFKGVVTKGLQDNSFEHSVESKPKTAAFFKSSSLPLRFLSTLIVLKTVTQADLLAQAFDSLCLDLKADEGKNLFLECQAVPVVLSHLKVSSKGLLSSAIDSLLQMTVESRFLQPFLEVCSCSLFFRTCSVLLRGPKLDLHILEKLSIILQKLSKIKSNKKLFELFTVHLMLQEIQRTTHPEHAFLCINLNSTLFNLGLTKCNSLAASANP</sequence>
<dbReference type="PANTHER" id="PTHR34523">
    <property type="entry name" value="COILED-COIL DOMAIN-CONTAINING PROTEIN 138"/>
    <property type="match status" value="1"/>
</dbReference>
<evidence type="ECO:0000313" key="6">
    <source>
        <dbReference type="RefSeq" id="XP_057414091.1"/>
    </source>
</evidence>
<feature type="compositionally biased region" description="Basic and acidic residues" evidence="2">
    <location>
        <begin position="32"/>
        <end position="41"/>
    </location>
</feature>
<dbReference type="InterPro" id="IPR048751">
    <property type="entry name" value="CCDC138_CC"/>
</dbReference>
<dbReference type="RefSeq" id="XP_057414091.1">
    <property type="nucleotide sequence ID" value="XM_057558108.1"/>
</dbReference>
<feature type="coiled-coil region" evidence="1">
    <location>
        <begin position="248"/>
        <end position="324"/>
    </location>
</feature>
<organism evidence="5 6">
    <name type="scientific">Balaenoptera acutorostrata</name>
    <name type="common">Common minke whale</name>
    <name type="synonym">Balaena rostrata</name>
    <dbReference type="NCBI Taxonomy" id="9767"/>
    <lineage>
        <taxon>Eukaryota</taxon>
        <taxon>Metazoa</taxon>
        <taxon>Chordata</taxon>
        <taxon>Craniata</taxon>
        <taxon>Vertebrata</taxon>
        <taxon>Euteleostomi</taxon>
        <taxon>Mammalia</taxon>
        <taxon>Eutheria</taxon>
        <taxon>Laurasiatheria</taxon>
        <taxon>Artiodactyla</taxon>
        <taxon>Whippomorpha</taxon>
        <taxon>Cetacea</taxon>
        <taxon>Mysticeti</taxon>
        <taxon>Balaenopteridae</taxon>
        <taxon>Balaenoptera</taxon>
    </lineage>
</organism>
<gene>
    <name evidence="6" type="primary">CCDC138</name>
</gene>
<evidence type="ECO:0000259" key="4">
    <source>
        <dbReference type="Pfam" id="PF21037"/>
    </source>
</evidence>
<evidence type="ECO:0000256" key="2">
    <source>
        <dbReference type="SAM" id="MobiDB-lite"/>
    </source>
</evidence>
<dbReference type="Pfam" id="PF21037">
    <property type="entry name" value="CCDC138_cc"/>
    <property type="match status" value="1"/>
</dbReference>
<keyword evidence="5" id="KW-1185">Reference proteome</keyword>
<dbReference type="InterPro" id="IPR048750">
    <property type="entry name" value="CCDC138_C"/>
</dbReference>
<feature type="domain" description="Coiled-coil" evidence="3">
    <location>
        <begin position="350"/>
        <end position="561"/>
    </location>
</feature>
<proteinExistence type="predicted"/>
<feature type="domain" description="Coiled-coil-domain-containing protein 138 coiled-coil" evidence="4">
    <location>
        <begin position="267"/>
        <end position="325"/>
    </location>
</feature>
<evidence type="ECO:0000313" key="5">
    <source>
        <dbReference type="Proteomes" id="UP001652580"/>
    </source>
</evidence>
<dbReference type="InterPro" id="IPR038798">
    <property type="entry name" value="CCDC138"/>
</dbReference>
<accession>A0ABM3UIA4</accession>
<feature type="region of interest" description="Disordered" evidence="2">
    <location>
        <begin position="22"/>
        <end position="92"/>
    </location>
</feature>
<reference evidence="6" key="1">
    <citation type="submission" date="2025-08" db="UniProtKB">
        <authorList>
            <consortium name="RefSeq"/>
        </authorList>
    </citation>
    <scope>IDENTIFICATION</scope>
</reference>